<dbReference type="AlphaFoldDB" id="A0A1M6LS94"/>
<keyword evidence="10" id="KW-0812">Transmembrane</keyword>
<feature type="domain" description="Signal transduction histidine kinase subgroup 3 dimerisation and phosphoacceptor" evidence="11">
    <location>
        <begin position="189"/>
        <end position="265"/>
    </location>
</feature>
<evidence type="ECO:0000256" key="6">
    <source>
        <dbReference type="ARBA" id="ARBA00022777"/>
    </source>
</evidence>
<keyword evidence="10" id="KW-0472">Membrane</keyword>
<name>A0A1M6LS94_9CLOT</name>
<keyword evidence="8" id="KW-0902">Two-component regulatory system</keyword>
<dbReference type="PANTHER" id="PTHR24421">
    <property type="entry name" value="NITRATE/NITRITE SENSOR PROTEIN NARX-RELATED"/>
    <property type="match status" value="1"/>
</dbReference>
<keyword evidence="9" id="KW-0175">Coiled coil</keyword>
<keyword evidence="4" id="KW-0808">Transferase</keyword>
<comment type="catalytic activity">
    <reaction evidence="1">
        <text>ATP + protein L-histidine = ADP + protein N-phospho-L-histidine.</text>
        <dbReference type="EC" id="2.7.13.3"/>
    </reaction>
</comment>
<dbReference type="EMBL" id="FQZB01000010">
    <property type="protein sequence ID" value="SHJ74005.1"/>
    <property type="molecule type" value="Genomic_DNA"/>
</dbReference>
<evidence type="ECO:0000256" key="3">
    <source>
        <dbReference type="ARBA" id="ARBA00022553"/>
    </source>
</evidence>
<dbReference type="RefSeq" id="WP_072987933.1">
    <property type="nucleotide sequence ID" value="NZ_FQZB01000010.1"/>
</dbReference>
<evidence type="ECO:0000259" key="11">
    <source>
        <dbReference type="Pfam" id="PF07730"/>
    </source>
</evidence>
<evidence type="ECO:0000256" key="5">
    <source>
        <dbReference type="ARBA" id="ARBA00022741"/>
    </source>
</evidence>
<keyword evidence="6 12" id="KW-0418">Kinase</keyword>
<evidence type="ECO:0000256" key="1">
    <source>
        <dbReference type="ARBA" id="ARBA00000085"/>
    </source>
</evidence>
<organism evidence="12 13">
    <name type="scientific">Clostridium cavendishii DSM 21758</name>
    <dbReference type="NCBI Taxonomy" id="1121302"/>
    <lineage>
        <taxon>Bacteria</taxon>
        <taxon>Bacillati</taxon>
        <taxon>Bacillota</taxon>
        <taxon>Clostridia</taxon>
        <taxon>Eubacteriales</taxon>
        <taxon>Clostridiaceae</taxon>
        <taxon>Clostridium</taxon>
    </lineage>
</organism>
<keyword evidence="3" id="KW-0597">Phosphoprotein</keyword>
<dbReference type="EC" id="2.7.13.3" evidence="2"/>
<dbReference type="InterPro" id="IPR050482">
    <property type="entry name" value="Sensor_HK_TwoCompSys"/>
</dbReference>
<reference evidence="12 13" key="1">
    <citation type="submission" date="2016-11" db="EMBL/GenBank/DDBJ databases">
        <authorList>
            <person name="Jaros S."/>
            <person name="Januszkiewicz K."/>
            <person name="Wedrychowicz H."/>
        </authorList>
    </citation>
    <scope>NUCLEOTIDE SEQUENCE [LARGE SCALE GENOMIC DNA]</scope>
    <source>
        <strain evidence="12 13">DSM 21758</strain>
    </source>
</reference>
<sequence>MKLKNYNEYILLFKLVAIILCIYFYINDIALKADIGKLKNSMYILSVLVYISLNLGIAIVSDMKAKRNIISGTLIFIVIVSLFVEPELAILMSLNIYDFIFINKNKYLRMFMLTILSLYIVPYIYWPIYIVISIWAFLLYYIVENYVKGMDKLLSENDDLRELNFKIEKKLLERNNYEKQIAYTSQLEERNKIAQQMHDKLGHTLAGGIFQLEAVKLIMNSMMKTNNEVENEKFKQGKTMLSSTINLLRVGMDDIRMTLREIRPEKEVLGINRIRLILEQGVNGTGFNSNLVFNGDLEVIEYNQWLIIGDCLREFITNSIKYSSGKNINVSIYILNKLIKVEIRDDGKGFINLKKGMGITGIEQRVIEANGKVIIDGSNGFSLRILFPIYIKGEKQ</sequence>
<keyword evidence="13" id="KW-1185">Reference proteome</keyword>
<evidence type="ECO:0000256" key="4">
    <source>
        <dbReference type="ARBA" id="ARBA00022679"/>
    </source>
</evidence>
<dbReference type="PANTHER" id="PTHR24421:SF10">
    <property type="entry name" value="NITRATE_NITRITE SENSOR PROTEIN NARQ"/>
    <property type="match status" value="1"/>
</dbReference>
<evidence type="ECO:0000256" key="9">
    <source>
        <dbReference type="SAM" id="Coils"/>
    </source>
</evidence>
<protein>
    <recommendedName>
        <fullName evidence="2">histidine kinase</fullName>
        <ecNumber evidence="2">2.7.13.3</ecNumber>
    </recommendedName>
</protein>
<dbReference type="GO" id="GO:0005524">
    <property type="term" value="F:ATP binding"/>
    <property type="evidence" value="ECO:0007669"/>
    <property type="project" value="UniProtKB-KW"/>
</dbReference>
<dbReference type="Gene3D" id="1.20.5.1930">
    <property type="match status" value="1"/>
</dbReference>
<evidence type="ECO:0000256" key="8">
    <source>
        <dbReference type="ARBA" id="ARBA00023012"/>
    </source>
</evidence>
<feature type="transmembrane region" description="Helical" evidence="10">
    <location>
        <begin position="9"/>
        <end position="26"/>
    </location>
</feature>
<dbReference type="InterPro" id="IPR011712">
    <property type="entry name" value="Sig_transdc_His_kin_sub3_dim/P"/>
</dbReference>
<keyword evidence="10" id="KW-1133">Transmembrane helix</keyword>
<dbReference type="InterPro" id="IPR036890">
    <property type="entry name" value="HATPase_C_sf"/>
</dbReference>
<proteinExistence type="predicted"/>
<feature type="transmembrane region" description="Helical" evidence="10">
    <location>
        <begin position="73"/>
        <end position="96"/>
    </location>
</feature>
<evidence type="ECO:0000256" key="2">
    <source>
        <dbReference type="ARBA" id="ARBA00012438"/>
    </source>
</evidence>
<dbReference type="STRING" id="1121302.SAMN02745163_02472"/>
<feature type="transmembrane region" description="Helical" evidence="10">
    <location>
        <begin position="41"/>
        <end position="61"/>
    </location>
</feature>
<feature type="coiled-coil region" evidence="9">
    <location>
        <begin position="150"/>
        <end position="180"/>
    </location>
</feature>
<dbReference type="Proteomes" id="UP000184310">
    <property type="component" value="Unassembled WGS sequence"/>
</dbReference>
<dbReference type="GO" id="GO:0046983">
    <property type="term" value="F:protein dimerization activity"/>
    <property type="evidence" value="ECO:0007669"/>
    <property type="project" value="InterPro"/>
</dbReference>
<evidence type="ECO:0000256" key="7">
    <source>
        <dbReference type="ARBA" id="ARBA00022840"/>
    </source>
</evidence>
<evidence type="ECO:0000313" key="13">
    <source>
        <dbReference type="Proteomes" id="UP000184310"/>
    </source>
</evidence>
<keyword evidence="7" id="KW-0067">ATP-binding</keyword>
<dbReference type="Pfam" id="PF07730">
    <property type="entry name" value="HisKA_3"/>
    <property type="match status" value="1"/>
</dbReference>
<feature type="transmembrane region" description="Helical" evidence="10">
    <location>
        <begin position="116"/>
        <end position="143"/>
    </location>
</feature>
<dbReference type="Gene3D" id="3.30.565.10">
    <property type="entry name" value="Histidine kinase-like ATPase, C-terminal domain"/>
    <property type="match status" value="1"/>
</dbReference>
<dbReference type="GO" id="GO:0000155">
    <property type="term" value="F:phosphorelay sensor kinase activity"/>
    <property type="evidence" value="ECO:0007669"/>
    <property type="project" value="InterPro"/>
</dbReference>
<evidence type="ECO:0000256" key="10">
    <source>
        <dbReference type="SAM" id="Phobius"/>
    </source>
</evidence>
<gene>
    <name evidence="12" type="ORF">SAMN02745163_02472</name>
</gene>
<keyword evidence="5" id="KW-0547">Nucleotide-binding</keyword>
<evidence type="ECO:0000313" key="12">
    <source>
        <dbReference type="EMBL" id="SHJ74005.1"/>
    </source>
</evidence>
<accession>A0A1M6LS94</accession>
<dbReference type="OrthoDB" id="9781904at2"/>
<dbReference type="GO" id="GO:0016020">
    <property type="term" value="C:membrane"/>
    <property type="evidence" value="ECO:0007669"/>
    <property type="project" value="InterPro"/>
</dbReference>
<dbReference type="SUPFAM" id="SSF55874">
    <property type="entry name" value="ATPase domain of HSP90 chaperone/DNA topoisomerase II/histidine kinase"/>
    <property type="match status" value="1"/>
</dbReference>